<evidence type="ECO:0000313" key="4">
    <source>
        <dbReference type="Proteomes" id="UP000034492"/>
    </source>
</evidence>
<dbReference type="AlphaFoldDB" id="A0A0G0ES65"/>
<dbReference type="EMBL" id="LBSA01000027">
    <property type="protein sequence ID" value="KKQ08337.1"/>
    <property type="molecule type" value="Genomic_DNA"/>
</dbReference>
<proteinExistence type="predicted"/>
<feature type="domain" description="SpoVT-AbrB" evidence="2">
    <location>
        <begin position="36"/>
        <end position="79"/>
    </location>
</feature>
<keyword evidence="1" id="KW-0238">DNA-binding</keyword>
<organism evidence="3 4">
    <name type="scientific">Candidatus Daviesbacteria bacterium GW2011_GWB1_36_5</name>
    <dbReference type="NCBI Taxonomy" id="1618426"/>
    <lineage>
        <taxon>Bacteria</taxon>
        <taxon>Candidatus Daviesiibacteriota</taxon>
    </lineage>
</organism>
<evidence type="ECO:0000256" key="1">
    <source>
        <dbReference type="PROSITE-ProRule" id="PRU01076"/>
    </source>
</evidence>
<dbReference type="InterPro" id="IPR007159">
    <property type="entry name" value="SpoVT-AbrB_dom"/>
</dbReference>
<dbReference type="SMART" id="SM00966">
    <property type="entry name" value="SpoVT_AbrB"/>
    <property type="match status" value="1"/>
</dbReference>
<evidence type="ECO:0000313" key="3">
    <source>
        <dbReference type="EMBL" id="KKQ08337.1"/>
    </source>
</evidence>
<evidence type="ECO:0000259" key="2">
    <source>
        <dbReference type="PROSITE" id="PS51740"/>
    </source>
</evidence>
<sequence>MKYYLDNELFILHWVIIPEDIDIIIICSYNVITMITKLIEIGNSRGVRIPKPLLNESGLGNEVELQVEKGEIRIVTAPRKSISEANPLLLSEKVLGVDWNRPEEDEAWASLQ</sequence>
<dbReference type="PROSITE" id="PS51740">
    <property type="entry name" value="SPOVT_ABRB"/>
    <property type="match status" value="1"/>
</dbReference>
<dbReference type="Gene3D" id="2.10.260.10">
    <property type="match status" value="1"/>
</dbReference>
<dbReference type="GO" id="GO:0003677">
    <property type="term" value="F:DNA binding"/>
    <property type="evidence" value="ECO:0007669"/>
    <property type="project" value="UniProtKB-UniRule"/>
</dbReference>
<dbReference type="SUPFAM" id="SSF89447">
    <property type="entry name" value="AbrB/MazE/MraZ-like"/>
    <property type="match status" value="1"/>
</dbReference>
<dbReference type="Proteomes" id="UP000034492">
    <property type="component" value="Unassembled WGS sequence"/>
</dbReference>
<dbReference type="InterPro" id="IPR037914">
    <property type="entry name" value="SpoVT-AbrB_sf"/>
</dbReference>
<comment type="caution">
    <text evidence="3">The sequence shown here is derived from an EMBL/GenBank/DDBJ whole genome shotgun (WGS) entry which is preliminary data.</text>
</comment>
<accession>A0A0G0ES65</accession>
<gene>
    <name evidence="3" type="ORF">US19_C0027G0014</name>
</gene>
<reference evidence="3 4" key="1">
    <citation type="journal article" date="2015" name="Nature">
        <title>rRNA introns, odd ribosomes, and small enigmatic genomes across a large radiation of phyla.</title>
        <authorList>
            <person name="Brown C.T."/>
            <person name="Hug L.A."/>
            <person name="Thomas B.C."/>
            <person name="Sharon I."/>
            <person name="Castelle C.J."/>
            <person name="Singh A."/>
            <person name="Wilkins M.J."/>
            <person name="Williams K.H."/>
            <person name="Banfield J.F."/>
        </authorList>
    </citation>
    <scope>NUCLEOTIDE SEQUENCE [LARGE SCALE GENOMIC DNA]</scope>
</reference>
<name>A0A0G0ES65_9BACT</name>
<protein>
    <submittedName>
        <fullName evidence="3">Transcriptional regulator/antitoxin, MazE</fullName>
    </submittedName>
</protein>